<accession>A0A1I6KBX2</accession>
<feature type="transmembrane region" description="Helical" evidence="1">
    <location>
        <begin position="139"/>
        <end position="158"/>
    </location>
</feature>
<gene>
    <name evidence="2" type="ORF">SAMN05661086_02357</name>
</gene>
<evidence type="ECO:0000256" key="1">
    <source>
        <dbReference type="SAM" id="Phobius"/>
    </source>
</evidence>
<name>A0A1I6KBX2_9FIRM</name>
<dbReference type="NCBIfam" id="TIGR03733">
    <property type="entry name" value="lanti_perm_MutG"/>
    <property type="match status" value="1"/>
</dbReference>
<keyword evidence="1" id="KW-1133">Transmembrane helix</keyword>
<dbReference type="STRING" id="37658.SAMN05661086_02357"/>
<keyword evidence="1" id="KW-0812">Transmembrane</keyword>
<dbReference type="AlphaFoldDB" id="A0A1I6KBX2"/>
<dbReference type="EMBL" id="FOYZ01000008">
    <property type="protein sequence ID" value="SFR88742.1"/>
    <property type="molecule type" value="Genomic_DNA"/>
</dbReference>
<sequence>MPFILNENEKFSGVWNQFLFLLIFMGTFSVVLASTLFGAGYLYILKEQIVSVSFYVKEAFILLGSSMFLYIWHIFLSLRLNKGVSIGVGIVESLVSALFLTGMGDSIWSYTPCAWPARFATYALAGTKKTDVFNVEYKAALFLCVIITFCALVLYGIWACHWEGQKTSD</sequence>
<protein>
    <submittedName>
        <fullName evidence="2">Lantibiotic protection ABC transporter permease subunit, MutG family</fullName>
    </submittedName>
</protein>
<proteinExistence type="predicted"/>
<evidence type="ECO:0000313" key="2">
    <source>
        <dbReference type="EMBL" id="SFR88742.1"/>
    </source>
</evidence>
<dbReference type="OrthoDB" id="1701852at2"/>
<feature type="transmembrane region" description="Helical" evidence="1">
    <location>
        <begin position="55"/>
        <end position="75"/>
    </location>
</feature>
<organism evidence="2 3">
    <name type="scientific">Anaeromicropila populeti</name>
    <dbReference type="NCBI Taxonomy" id="37658"/>
    <lineage>
        <taxon>Bacteria</taxon>
        <taxon>Bacillati</taxon>
        <taxon>Bacillota</taxon>
        <taxon>Clostridia</taxon>
        <taxon>Lachnospirales</taxon>
        <taxon>Lachnospiraceae</taxon>
        <taxon>Anaeromicropila</taxon>
    </lineage>
</organism>
<dbReference type="RefSeq" id="WP_092560990.1">
    <property type="nucleotide sequence ID" value="NZ_FOYZ01000008.1"/>
</dbReference>
<dbReference type="Proteomes" id="UP000199659">
    <property type="component" value="Unassembled WGS sequence"/>
</dbReference>
<evidence type="ECO:0000313" key="3">
    <source>
        <dbReference type="Proteomes" id="UP000199659"/>
    </source>
</evidence>
<keyword evidence="1" id="KW-0472">Membrane</keyword>
<dbReference type="InterPro" id="IPR022294">
    <property type="entry name" value="ABC-transptr_permeasesu"/>
</dbReference>
<reference evidence="2 3" key="1">
    <citation type="submission" date="2016-10" db="EMBL/GenBank/DDBJ databases">
        <authorList>
            <person name="de Groot N.N."/>
        </authorList>
    </citation>
    <scope>NUCLEOTIDE SEQUENCE [LARGE SCALE GENOMIC DNA]</scope>
    <source>
        <strain evidence="2 3">743A</strain>
    </source>
</reference>
<dbReference type="CDD" id="cd21808">
    <property type="entry name" value="ABC-2_lan_permease_MutG"/>
    <property type="match status" value="1"/>
</dbReference>
<keyword evidence="3" id="KW-1185">Reference proteome</keyword>
<feature type="transmembrane region" description="Helical" evidence="1">
    <location>
        <begin position="20"/>
        <end position="43"/>
    </location>
</feature>